<dbReference type="Gene3D" id="3.40.50.1820">
    <property type="entry name" value="alpha/beta hydrolase"/>
    <property type="match status" value="1"/>
</dbReference>
<dbReference type="Pfam" id="PF12740">
    <property type="entry name" value="PETase"/>
    <property type="match status" value="1"/>
</dbReference>
<name>A0A1H0LB85_9PSEU</name>
<feature type="chain" id="PRO_5011696185" evidence="1">
    <location>
        <begin position="23"/>
        <end position="298"/>
    </location>
</feature>
<dbReference type="RefSeq" id="WP_218130250.1">
    <property type="nucleotide sequence ID" value="NZ_FNIX01000003.1"/>
</dbReference>
<dbReference type="PANTHER" id="PTHR33428:SF14">
    <property type="entry name" value="CARBOXYLESTERASE TYPE B DOMAIN-CONTAINING PROTEIN"/>
    <property type="match status" value="1"/>
</dbReference>
<dbReference type="PANTHER" id="PTHR33428">
    <property type="entry name" value="CHLOROPHYLLASE-2, CHLOROPLASTIC"/>
    <property type="match status" value="1"/>
</dbReference>
<organism evidence="3 4">
    <name type="scientific">Lentzea jiangxiensis</name>
    <dbReference type="NCBI Taxonomy" id="641025"/>
    <lineage>
        <taxon>Bacteria</taxon>
        <taxon>Bacillati</taxon>
        <taxon>Actinomycetota</taxon>
        <taxon>Actinomycetes</taxon>
        <taxon>Pseudonocardiales</taxon>
        <taxon>Pseudonocardiaceae</taxon>
        <taxon>Lentzea</taxon>
    </lineage>
</organism>
<accession>A0A1H0LB85</accession>
<dbReference type="InterPro" id="IPR029058">
    <property type="entry name" value="AB_hydrolase_fold"/>
</dbReference>
<feature type="signal peptide" evidence="1">
    <location>
        <begin position="1"/>
        <end position="22"/>
    </location>
</feature>
<keyword evidence="3" id="KW-0378">Hydrolase</keyword>
<dbReference type="GO" id="GO:0016787">
    <property type="term" value="F:hydrolase activity"/>
    <property type="evidence" value="ECO:0007669"/>
    <property type="project" value="UniProtKB-KW"/>
</dbReference>
<evidence type="ECO:0000313" key="4">
    <source>
        <dbReference type="Proteomes" id="UP000199691"/>
    </source>
</evidence>
<dbReference type="Proteomes" id="UP000199691">
    <property type="component" value="Unassembled WGS sequence"/>
</dbReference>
<protein>
    <submittedName>
        <fullName evidence="3">Dienelactone hydrolase</fullName>
    </submittedName>
</protein>
<keyword evidence="1" id="KW-0732">Signal</keyword>
<reference evidence="4" key="1">
    <citation type="submission" date="2016-10" db="EMBL/GenBank/DDBJ databases">
        <authorList>
            <person name="Varghese N."/>
            <person name="Submissions S."/>
        </authorList>
    </citation>
    <scope>NUCLEOTIDE SEQUENCE [LARGE SCALE GENOMIC DNA]</scope>
    <source>
        <strain evidence="4">CGMCC 4.6609</strain>
    </source>
</reference>
<sequence length="298" mass="30623">MRVLAMTLALVASVVAVPTALAAPPDYGLPGSYPVAYSDVTAVAGGRSVPARVHYPATAAGANQPVAAGRFPAIAFGHGFFQATSKYTSTSNHLASWGFVVVVPTTQGGLSPSHSAFADDLNTGLTWLVAQDTTSGSRFRDHISTAALGVSGHSMGGGAAVLAAARNPKVSAVSTYAAAETTPSAKAAAATLAAPAQFLAGSQDTITPVADHQRPMFAAKPPSKQLRTITGGFHCGFMDSSGLFCDNGSITRAAQLTAAKRVMTSWFRHYLAHDASARDFVWGQPARTDAAVVFEGTE</sequence>
<feature type="domain" description="PET hydrolase/cutinase-like" evidence="2">
    <location>
        <begin position="32"/>
        <end position="290"/>
    </location>
</feature>
<dbReference type="AlphaFoldDB" id="A0A1H0LB85"/>
<dbReference type="InterPro" id="IPR041127">
    <property type="entry name" value="PET_hydrolase/cutinase-like"/>
</dbReference>
<gene>
    <name evidence="3" type="ORF">SAMN05421507_103254</name>
</gene>
<keyword evidence="4" id="KW-1185">Reference proteome</keyword>
<proteinExistence type="predicted"/>
<dbReference type="STRING" id="641025.SAMN05421507_103254"/>
<dbReference type="SUPFAM" id="SSF53474">
    <property type="entry name" value="alpha/beta-Hydrolases"/>
    <property type="match status" value="1"/>
</dbReference>
<evidence type="ECO:0000256" key="1">
    <source>
        <dbReference type="SAM" id="SignalP"/>
    </source>
</evidence>
<evidence type="ECO:0000259" key="2">
    <source>
        <dbReference type="Pfam" id="PF12740"/>
    </source>
</evidence>
<dbReference type="EMBL" id="FNIX01000003">
    <property type="protein sequence ID" value="SDO65448.1"/>
    <property type="molecule type" value="Genomic_DNA"/>
</dbReference>
<evidence type="ECO:0000313" key="3">
    <source>
        <dbReference type="EMBL" id="SDO65448.1"/>
    </source>
</evidence>